<accession>A0A2T4TVM1</accession>
<gene>
    <name evidence="1" type="ORF">CLG94_11260</name>
</gene>
<reference evidence="2" key="2">
    <citation type="journal article" date="2018" name="Environ. Microbiol.">
        <title>Bloom of a denitrifying methanotroph, 'Candidatus Methylomirabilis limnetica', in a deep stratified lake.</title>
        <authorList>
            <person name="Graf J.S."/>
            <person name="Mayr M.J."/>
            <person name="Marchant H.K."/>
            <person name="Tienken D."/>
            <person name="Hach P.F."/>
            <person name="Brand A."/>
            <person name="Schubert C.J."/>
            <person name="Kuypers M.M."/>
            <person name="Milucka J."/>
        </authorList>
    </citation>
    <scope>NUCLEOTIDE SEQUENCE [LARGE SCALE GENOMIC DNA]</scope>
    <source>
        <strain evidence="2">Zug</strain>
    </source>
</reference>
<evidence type="ECO:0000313" key="2">
    <source>
        <dbReference type="Proteomes" id="UP000241436"/>
    </source>
</evidence>
<evidence type="ECO:0008006" key="3">
    <source>
        <dbReference type="Google" id="ProtNLM"/>
    </source>
</evidence>
<evidence type="ECO:0000313" key="1">
    <source>
        <dbReference type="EMBL" id="PTL35154.1"/>
    </source>
</evidence>
<dbReference type="RefSeq" id="WP_107563607.1">
    <property type="nucleotide sequence ID" value="NZ_NVQC01000029.1"/>
</dbReference>
<dbReference type="EMBL" id="NVQC01000029">
    <property type="protein sequence ID" value="PTL35154.1"/>
    <property type="molecule type" value="Genomic_DNA"/>
</dbReference>
<comment type="caution">
    <text evidence="1">The sequence shown here is derived from an EMBL/GenBank/DDBJ whole genome shotgun (WGS) entry which is preliminary data.</text>
</comment>
<proteinExistence type="predicted"/>
<reference evidence="1 2" key="1">
    <citation type="submission" date="2017-09" db="EMBL/GenBank/DDBJ databases">
        <title>Bloom of a denitrifying methanotroph, Candidatus Methylomirabilis limnetica, in a deep stratified lake.</title>
        <authorList>
            <person name="Graf J.S."/>
            <person name="Marchant H.K."/>
            <person name="Tienken D."/>
            <person name="Hach P.F."/>
            <person name="Brand A."/>
            <person name="Schubert C.J."/>
            <person name="Kuypers M.M."/>
            <person name="Milucka J."/>
        </authorList>
    </citation>
    <scope>NUCLEOTIDE SEQUENCE [LARGE SCALE GENOMIC DNA]</scope>
    <source>
        <strain evidence="1 2">Zug</strain>
    </source>
</reference>
<keyword evidence="2" id="KW-1185">Reference proteome</keyword>
<organism evidence="1 2">
    <name type="scientific">Candidatus Methylomirabilis limnetica</name>
    <dbReference type="NCBI Taxonomy" id="2033718"/>
    <lineage>
        <taxon>Bacteria</taxon>
        <taxon>Candidatus Methylomirabilota</taxon>
        <taxon>Candidatus Methylomirabilia</taxon>
        <taxon>Candidatus Methylomirabilales</taxon>
        <taxon>Candidatus Methylomirabilaceae</taxon>
        <taxon>Candidatus Methylomirabilis</taxon>
    </lineage>
</organism>
<sequence length="118" mass="12377">MRSGGWAVRRSFAPTVISVGVLLWGCSGVHLRPESYDWVTGERTAPAAVSAAKAALAEAQAAGAANFSAARYPMAKAREYIILAEDELSDRDLAAAEMTAGIARKAAEEAKAIAQRGK</sequence>
<dbReference type="Proteomes" id="UP000241436">
    <property type="component" value="Unassembled WGS sequence"/>
</dbReference>
<protein>
    <recommendedName>
        <fullName evidence="3">DUF4398 domain-containing protein</fullName>
    </recommendedName>
</protein>
<name>A0A2T4TVM1_9BACT</name>
<dbReference type="AlphaFoldDB" id="A0A2T4TVM1"/>